<organism evidence="1 2">
    <name type="scientific">Kingdonia uniflora</name>
    <dbReference type="NCBI Taxonomy" id="39325"/>
    <lineage>
        <taxon>Eukaryota</taxon>
        <taxon>Viridiplantae</taxon>
        <taxon>Streptophyta</taxon>
        <taxon>Embryophyta</taxon>
        <taxon>Tracheophyta</taxon>
        <taxon>Spermatophyta</taxon>
        <taxon>Magnoliopsida</taxon>
        <taxon>Ranunculales</taxon>
        <taxon>Circaeasteraceae</taxon>
        <taxon>Kingdonia</taxon>
    </lineage>
</organism>
<dbReference type="EMBL" id="JACGCM010002394">
    <property type="protein sequence ID" value="KAF6140284.1"/>
    <property type="molecule type" value="Genomic_DNA"/>
</dbReference>
<evidence type="ECO:0000313" key="2">
    <source>
        <dbReference type="Proteomes" id="UP000541444"/>
    </source>
</evidence>
<proteinExistence type="predicted"/>
<dbReference type="AlphaFoldDB" id="A0A7J7LCN3"/>
<dbReference type="Proteomes" id="UP000541444">
    <property type="component" value="Unassembled WGS sequence"/>
</dbReference>
<keyword evidence="2" id="KW-1185">Reference proteome</keyword>
<name>A0A7J7LCN3_9MAGN</name>
<gene>
    <name evidence="1" type="ORF">GIB67_000332</name>
</gene>
<accession>A0A7J7LCN3</accession>
<comment type="caution">
    <text evidence="1">The sequence shown here is derived from an EMBL/GenBank/DDBJ whole genome shotgun (WGS) entry which is preliminary data.</text>
</comment>
<protein>
    <submittedName>
        <fullName evidence="1">Uncharacterized protein</fullName>
    </submittedName>
</protein>
<reference evidence="1 2" key="1">
    <citation type="journal article" date="2020" name="IScience">
        <title>Genome Sequencing of the Endangered Kingdonia uniflora (Circaeasteraceae, Ranunculales) Reveals Potential Mechanisms of Evolutionary Specialization.</title>
        <authorList>
            <person name="Sun Y."/>
            <person name="Deng T."/>
            <person name="Zhang A."/>
            <person name="Moore M.J."/>
            <person name="Landis J.B."/>
            <person name="Lin N."/>
            <person name="Zhang H."/>
            <person name="Zhang X."/>
            <person name="Huang J."/>
            <person name="Zhang X."/>
            <person name="Sun H."/>
            <person name="Wang H."/>
        </authorList>
    </citation>
    <scope>NUCLEOTIDE SEQUENCE [LARGE SCALE GENOMIC DNA]</scope>
    <source>
        <strain evidence="1">TB1705</strain>
        <tissue evidence="1">Leaf</tissue>
    </source>
</reference>
<sequence length="186" mass="21381">MKWASTDYQRLRVYYYIRPLSTKVSKPSGEVFTEKLVRPWNMSFWTVGFQAESLICAEEIIEERNAASGAGPSRNGALGTMYNDMLEGNDDRMPDAGGMLDLESSRMRFECRIEEDINIEMPDLFEAEPGAPLYDMPFVYWWEIVQMMGPFPYYWLSLLIGFAKDIVDQEDEDAAAVVEEKQPANK</sequence>
<evidence type="ECO:0000313" key="1">
    <source>
        <dbReference type="EMBL" id="KAF6140284.1"/>
    </source>
</evidence>